<dbReference type="InterPro" id="IPR036412">
    <property type="entry name" value="HAD-like_sf"/>
</dbReference>
<name>A0AAN7B517_9PEZI</name>
<feature type="compositionally biased region" description="Polar residues" evidence="1">
    <location>
        <begin position="283"/>
        <end position="295"/>
    </location>
</feature>
<feature type="compositionally biased region" description="Basic and acidic residues" evidence="1">
    <location>
        <begin position="299"/>
        <end position="321"/>
    </location>
</feature>
<dbReference type="PANTHER" id="PTHR28208:SF3">
    <property type="entry name" value="PHOSPHATIDATE PHOSPHATASE APP1"/>
    <property type="match status" value="1"/>
</dbReference>
<feature type="compositionally biased region" description="Polar residues" evidence="1">
    <location>
        <begin position="829"/>
        <end position="838"/>
    </location>
</feature>
<evidence type="ECO:0000256" key="1">
    <source>
        <dbReference type="SAM" id="MobiDB-lite"/>
    </source>
</evidence>
<proteinExistence type="predicted"/>
<feature type="region of interest" description="Disordered" evidence="1">
    <location>
        <begin position="191"/>
        <end position="225"/>
    </location>
</feature>
<dbReference type="GO" id="GO:0008195">
    <property type="term" value="F:phosphatidate phosphatase activity"/>
    <property type="evidence" value="ECO:0007669"/>
    <property type="project" value="InterPro"/>
</dbReference>
<feature type="region of interest" description="Disordered" evidence="1">
    <location>
        <begin position="279"/>
        <end position="359"/>
    </location>
</feature>
<dbReference type="PANTHER" id="PTHR28208">
    <property type="entry name" value="PHOSPHATIDATE PHOSPHATASE APP1"/>
    <property type="match status" value="1"/>
</dbReference>
<dbReference type="Proteomes" id="UP001301769">
    <property type="component" value="Unassembled WGS sequence"/>
</dbReference>
<dbReference type="Pfam" id="PF09949">
    <property type="entry name" value="APP1_cat"/>
    <property type="match status" value="1"/>
</dbReference>
<evidence type="ECO:0000259" key="2">
    <source>
        <dbReference type="Pfam" id="PF09949"/>
    </source>
</evidence>
<feature type="compositionally biased region" description="Polar residues" evidence="1">
    <location>
        <begin position="755"/>
        <end position="780"/>
    </location>
</feature>
<dbReference type="InterPro" id="IPR052935">
    <property type="entry name" value="Mg2+_PAP"/>
</dbReference>
<organism evidence="3 4">
    <name type="scientific">Rhypophila decipiens</name>
    <dbReference type="NCBI Taxonomy" id="261697"/>
    <lineage>
        <taxon>Eukaryota</taxon>
        <taxon>Fungi</taxon>
        <taxon>Dikarya</taxon>
        <taxon>Ascomycota</taxon>
        <taxon>Pezizomycotina</taxon>
        <taxon>Sordariomycetes</taxon>
        <taxon>Sordariomycetidae</taxon>
        <taxon>Sordariales</taxon>
        <taxon>Naviculisporaceae</taxon>
        <taxon>Rhypophila</taxon>
    </lineage>
</organism>
<comment type="caution">
    <text evidence="3">The sequence shown here is derived from an EMBL/GenBank/DDBJ whole genome shotgun (WGS) entry which is preliminary data.</text>
</comment>
<feature type="region of interest" description="Disordered" evidence="1">
    <location>
        <begin position="611"/>
        <end position="709"/>
    </location>
</feature>
<feature type="compositionally biased region" description="Low complexity" evidence="1">
    <location>
        <begin position="698"/>
        <end position="709"/>
    </location>
</feature>
<evidence type="ECO:0000313" key="3">
    <source>
        <dbReference type="EMBL" id="KAK4210277.1"/>
    </source>
</evidence>
<sequence length="945" mass="103816">MAPNSRPSLLRYLFPSCTIRERYRERLFRFRYELVPLFKNRLQSRIYRYIIDSQRRRRDQSRLIDRGRRLLFGKNSTLPPLRTARSKTSTSATGKTMSSYGGYGYDSDGSERGARRKKLAAMAGKFYRAGAAAASEIKEQYNNTRIRNVEPFDPSLINIPRAFPHVEIVHNGEEQMVLFPCYAKRHVRQFGSGGSGNGGQTRGTYNNSDGVSYGEGQGDNGTGSLNDSEYWRHEWAKAEDEKAIVDVDVRGWIYMPNRGPMSTKNRMLIGLARRMTAIPAPTVSRNDQPTVGNSSEEQEERRIAKEAQEIERRGHVEKEVAARGGYNEPPGDHEDFGRNATQRSTRSRTASPPDSPTVIARPSFAASELSDSEVASANANMMARLAPFLAIPMVNIPITIFYYNEEQSQSRTVETNDSGHFMVRAALDFVPTHVRVLVSQDISATQPVQIVEPVGVSLISDIDDTIKRSSISLGAREVFRNTFIRDLGDLTIDGVKEWYNSLHKMGVKVHYVSNSPWQLYPVLATYLHTAGLPHGSLHLKQYSGMLAGIFEPVAERKKGTLEKILTDFPERRFLLVGDSGEVDLEVYTEVALNHPGRVLGIFIRDVTTPELSGHNSSGPKFFDSGYGLDSGKPSRQGSGSGGRVTFGDEQQRQQQRSGTRPAPPDRIFSAPAQQQQQQQGHSMGTLIDLSDEPEDISPADSSRKSSSALGASSSAVDLLAGSGLGGAAAAKKPPPPRPAKPKALRSSPSDLGLRDNSTPNLARTDSGASQHPLAQTQSRDLPTRSNSGTPPPPPPRRRTGTPSSTTSSQGQQQAQSQGPPPPPQRRTTNLNASSSNPATKAANKDRATNPGATQEEFSNPLDDIGATVLTGHGMTATSGGGNGMTSGLDDKKIELWHRRLTRAHELLDQVGVPLYTWRRGDDVIREAEGIVRRELEENLRKKNRG</sequence>
<dbReference type="InterPro" id="IPR023214">
    <property type="entry name" value="HAD_sf"/>
</dbReference>
<dbReference type="GO" id="GO:0030479">
    <property type="term" value="C:actin cortical patch"/>
    <property type="evidence" value="ECO:0007669"/>
    <property type="project" value="TreeGrafter"/>
</dbReference>
<dbReference type="InterPro" id="IPR019236">
    <property type="entry name" value="APP1_cat"/>
</dbReference>
<keyword evidence="4" id="KW-1185">Reference proteome</keyword>
<gene>
    <name evidence="3" type="ORF">QBC37DRAFT_475099</name>
</gene>
<reference evidence="3" key="1">
    <citation type="journal article" date="2023" name="Mol. Phylogenet. Evol.">
        <title>Genome-scale phylogeny and comparative genomics of the fungal order Sordariales.</title>
        <authorList>
            <person name="Hensen N."/>
            <person name="Bonometti L."/>
            <person name="Westerberg I."/>
            <person name="Brannstrom I.O."/>
            <person name="Guillou S."/>
            <person name="Cros-Aarteil S."/>
            <person name="Calhoun S."/>
            <person name="Haridas S."/>
            <person name="Kuo A."/>
            <person name="Mondo S."/>
            <person name="Pangilinan J."/>
            <person name="Riley R."/>
            <person name="LaButti K."/>
            <person name="Andreopoulos B."/>
            <person name="Lipzen A."/>
            <person name="Chen C."/>
            <person name="Yan M."/>
            <person name="Daum C."/>
            <person name="Ng V."/>
            <person name="Clum A."/>
            <person name="Steindorff A."/>
            <person name="Ohm R.A."/>
            <person name="Martin F."/>
            <person name="Silar P."/>
            <person name="Natvig D.O."/>
            <person name="Lalanne C."/>
            <person name="Gautier V."/>
            <person name="Ament-Velasquez S.L."/>
            <person name="Kruys A."/>
            <person name="Hutchinson M.I."/>
            <person name="Powell A.J."/>
            <person name="Barry K."/>
            <person name="Miller A.N."/>
            <person name="Grigoriev I.V."/>
            <person name="Debuchy R."/>
            <person name="Gladieux P."/>
            <person name="Hiltunen Thoren M."/>
            <person name="Johannesson H."/>
        </authorList>
    </citation>
    <scope>NUCLEOTIDE SEQUENCE</scope>
    <source>
        <strain evidence="3">PSN293</strain>
    </source>
</reference>
<dbReference type="InterPro" id="IPR017210">
    <property type="entry name" value="APP1"/>
</dbReference>
<feature type="compositionally biased region" description="Low complexity" evidence="1">
    <location>
        <begin position="800"/>
        <end position="817"/>
    </location>
</feature>
<evidence type="ECO:0000313" key="4">
    <source>
        <dbReference type="Proteomes" id="UP001301769"/>
    </source>
</evidence>
<dbReference type="Gene3D" id="3.40.50.1000">
    <property type="entry name" value="HAD superfamily/HAD-like"/>
    <property type="match status" value="1"/>
</dbReference>
<dbReference type="SUPFAM" id="SSF56784">
    <property type="entry name" value="HAD-like"/>
    <property type="match status" value="1"/>
</dbReference>
<feature type="compositionally biased region" description="Gly residues" evidence="1">
    <location>
        <begin position="191"/>
        <end position="201"/>
    </location>
</feature>
<dbReference type="PIRSF" id="PIRSF037464">
    <property type="entry name" value="UCP037464_APP1"/>
    <property type="match status" value="1"/>
</dbReference>
<dbReference type="EMBL" id="MU858179">
    <property type="protein sequence ID" value="KAK4210277.1"/>
    <property type="molecule type" value="Genomic_DNA"/>
</dbReference>
<feature type="domain" description="Phosphatidate phosphatase APP1 catalytic" evidence="2">
    <location>
        <begin position="456"/>
        <end position="605"/>
    </location>
</feature>
<dbReference type="AlphaFoldDB" id="A0AAN7B517"/>
<accession>A0AAN7B517</accession>
<reference evidence="3" key="2">
    <citation type="submission" date="2023-05" db="EMBL/GenBank/DDBJ databases">
        <authorList>
            <consortium name="Lawrence Berkeley National Laboratory"/>
            <person name="Steindorff A."/>
            <person name="Hensen N."/>
            <person name="Bonometti L."/>
            <person name="Westerberg I."/>
            <person name="Brannstrom I.O."/>
            <person name="Guillou S."/>
            <person name="Cros-Aarteil S."/>
            <person name="Calhoun S."/>
            <person name="Haridas S."/>
            <person name="Kuo A."/>
            <person name="Mondo S."/>
            <person name="Pangilinan J."/>
            <person name="Riley R."/>
            <person name="Labutti K."/>
            <person name="Andreopoulos B."/>
            <person name="Lipzen A."/>
            <person name="Chen C."/>
            <person name="Yanf M."/>
            <person name="Daum C."/>
            <person name="Ng V."/>
            <person name="Clum A."/>
            <person name="Ohm R."/>
            <person name="Martin F."/>
            <person name="Silar P."/>
            <person name="Natvig D."/>
            <person name="Lalanne C."/>
            <person name="Gautier V."/>
            <person name="Ament-Velasquez S.L."/>
            <person name="Kruys A."/>
            <person name="Hutchinson M.I."/>
            <person name="Powell A.J."/>
            <person name="Barry K."/>
            <person name="Miller A.N."/>
            <person name="Grigoriev I.V."/>
            <person name="Debuchy R."/>
            <person name="Gladieux P."/>
            <person name="Thoren M.H."/>
            <person name="Johannesson H."/>
        </authorList>
    </citation>
    <scope>NUCLEOTIDE SEQUENCE</scope>
    <source>
        <strain evidence="3">PSN293</strain>
    </source>
</reference>
<protein>
    <recommendedName>
        <fullName evidence="2">Phosphatidate phosphatase APP1 catalytic domain-containing protein</fullName>
    </recommendedName>
</protein>
<feature type="compositionally biased region" description="Polar residues" evidence="1">
    <location>
        <begin position="339"/>
        <end position="352"/>
    </location>
</feature>
<feature type="region of interest" description="Disordered" evidence="1">
    <location>
        <begin position="725"/>
        <end position="860"/>
    </location>
</feature>